<feature type="chain" id="PRO_5017808662" evidence="1">
    <location>
        <begin position="23"/>
        <end position="636"/>
    </location>
</feature>
<dbReference type="InterPro" id="IPR002931">
    <property type="entry name" value="Transglutaminase-like"/>
</dbReference>
<dbReference type="Pfam" id="PF01841">
    <property type="entry name" value="Transglut_core"/>
    <property type="match status" value="1"/>
</dbReference>
<feature type="signal peptide" evidence="1">
    <location>
        <begin position="1"/>
        <end position="22"/>
    </location>
</feature>
<feature type="domain" description="Transglutaminase-like" evidence="2">
    <location>
        <begin position="279"/>
        <end position="378"/>
    </location>
</feature>
<dbReference type="OrthoDB" id="8595007at2"/>
<dbReference type="EMBL" id="QTJV01000008">
    <property type="protein sequence ID" value="RFM32839.1"/>
    <property type="molecule type" value="Genomic_DNA"/>
</dbReference>
<keyword evidence="1" id="KW-0732">Signal</keyword>
<reference evidence="4 5" key="1">
    <citation type="submission" date="2018-08" db="EMBL/GenBank/DDBJ databases">
        <title>Chitinophaga sp. K20C18050901, a novel bacterium isolated from forest soil.</title>
        <authorList>
            <person name="Wang C."/>
        </authorList>
    </citation>
    <scope>NUCLEOTIDE SEQUENCE [LARGE SCALE GENOMIC DNA]</scope>
    <source>
        <strain evidence="4 5">K20C18050901</strain>
    </source>
</reference>
<dbReference type="Pfam" id="PF12969">
    <property type="entry name" value="DUF3857"/>
    <property type="match status" value="1"/>
</dbReference>
<accession>A0A3E1NY37</accession>
<protein>
    <submittedName>
        <fullName evidence="4">DUF3857 domain-containing protein</fullName>
    </submittedName>
</protein>
<dbReference type="SUPFAM" id="SSF54001">
    <property type="entry name" value="Cysteine proteinases"/>
    <property type="match status" value="1"/>
</dbReference>
<feature type="domain" description="DUF3857" evidence="3">
    <location>
        <begin position="57"/>
        <end position="218"/>
    </location>
</feature>
<dbReference type="RefSeq" id="WP_116855276.1">
    <property type="nucleotide sequence ID" value="NZ_QTJV01000008.1"/>
</dbReference>
<gene>
    <name evidence="4" type="ORF">DXN04_20550</name>
</gene>
<evidence type="ECO:0000313" key="5">
    <source>
        <dbReference type="Proteomes" id="UP000261174"/>
    </source>
</evidence>
<dbReference type="InterPro" id="IPR038765">
    <property type="entry name" value="Papain-like_cys_pep_sf"/>
</dbReference>
<comment type="caution">
    <text evidence="4">The sequence shown here is derived from an EMBL/GenBank/DDBJ whole genome shotgun (WGS) entry which is preliminary data.</text>
</comment>
<dbReference type="AlphaFoldDB" id="A0A3E1NY37"/>
<dbReference type="Proteomes" id="UP000261174">
    <property type="component" value="Unassembled WGS sequence"/>
</dbReference>
<evidence type="ECO:0000259" key="2">
    <source>
        <dbReference type="Pfam" id="PF01841"/>
    </source>
</evidence>
<evidence type="ECO:0000259" key="3">
    <source>
        <dbReference type="Pfam" id="PF12969"/>
    </source>
</evidence>
<dbReference type="InterPro" id="IPR024618">
    <property type="entry name" value="DUF3857"/>
</dbReference>
<sequence length="636" mass="71994">MKFYKIPGLALFFMGYLLPSQAKDPEYPAFTIPEKLKEKAHAVKRMEELTVKLVNPGEVRVSRHYVITVLDAKGDKYAGIHEFYNKLRDVRSIKGRLIDPLGFEVARMKQSDVSDVSGTGDQALMSDTRYKFYRFGYKVYPYTVEVETEVRYNHAFYLPDWMPQEDENYAVEQSKLVVTVPADYKLRYKAFRYNGEPVVASEKDSRTYTWEVKNMAAMPEESFVPEDYDRTTTVMLAPSNFEMQDYKGTMNSWEELGHFIYTLNQGRDVLPDNIKKTVHELTDGKPDKEKIEILYRYLQQHTRYILITLGIGGLQTYDANSVATKGYGDCKALSNYMVALLKEAGVPANYVLVQAGDTNTQLVEDFPSTQFNHMIACVPGKGDTTWLECTSNSLPAGYLSSFTAGRPVLVVADHGSILARTPTYGMDQNLRVRRISATVAETGDMLVKINTHSTAMQQDYVQEMIHSLSHDKILEKLREEQLMPSYDVNKYDAKEIAGAVPAVDEEIEIKAHSYASVSGKRMFLEPNLLSKITTKLETSEPRVALVNIYSPFIKIDTVTIAIPAGYVPESVPQPVTVKSNFGEYTSGIQVKDNQVIFTRRYCNKAGIYPASEWVNFAAFNNAVYKADRARVVLVKQ</sequence>
<evidence type="ECO:0000256" key="1">
    <source>
        <dbReference type="SAM" id="SignalP"/>
    </source>
</evidence>
<name>A0A3E1NY37_9BACT</name>
<dbReference type="Gene3D" id="3.10.620.30">
    <property type="match status" value="1"/>
</dbReference>
<dbReference type="Gene3D" id="2.60.40.3140">
    <property type="match status" value="1"/>
</dbReference>
<organism evidence="4 5">
    <name type="scientific">Chitinophaga silvisoli</name>
    <dbReference type="NCBI Taxonomy" id="2291814"/>
    <lineage>
        <taxon>Bacteria</taxon>
        <taxon>Pseudomonadati</taxon>
        <taxon>Bacteroidota</taxon>
        <taxon>Chitinophagia</taxon>
        <taxon>Chitinophagales</taxon>
        <taxon>Chitinophagaceae</taxon>
        <taxon>Chitinophaga</taxon>
    </lineage>
</organism>
<dbReference type="Gene3D" id="2.60.120.1130">
    <property type="match status" value="1"/>
</dbReference>
<evidence type="ECO:0000313" key="4">
    <source>
        <dbReference type="EMBL" id="RFM32839.1"/>
    </source>
</evidence>
<proteinExistence type="predicted"/>
<keyword evidence="5" id="KW-1185">Reference proteome</keyword>